<protein>
    <submittedName>
        <fullName evidence="1">Uncharacterized protein</fullName>
    </submittedName>
</protein>
<proteinExistence type="predicted"/>
<sequence length="40" mass="4389">MGGNSRFCVAQCISVFADDSSTEDGGYCDFDMPEQLCYLL</sequence>
<reference evidence="1" key="1">
    <citation type="submission" date="2014-09" db="EMBL/GenBank/DDBJ databases">
        <authorList>
            <person name="Magalhaes I.L.F."/>
            <person name="Oliveira U."/>
            <person name="Santos F.R."/>
            <person name="Vidigal T.H.D.A."/>
            <person name="Brescovit A.D."/>
            <person name="Santos A.J."/>
        </authorList>
    </citation>
    <scope>NUCLEOTIDE SEQUENCE</scope>
    <source>
        <tissue evidence="1">Shoot tissue taken approximately 20 cm above the soil surface</tissue>
    </source>
</reference>
<accession>A0A0A8Z4B5</accession>
<name>A0A0A8Z4B5_ARUDO</name>
<dbReference type="EMBL" id="GBRH01266305">
    <property type="protein sequence ID" value="JAD31590.1"/>
    <property type="molecule type" value="Transcribed_RNA"/>
</dbReference>
<organism evidence="1">
    <name type="scientific">Arundo donax</name>
    <name type="common">Giant reed</name>
    <name type="synonym">Donax arundinaceus</name>
    <dbReference type="NCBI Taxonomy" id="35708"/>
    <lineage>
        <taxon>Eukaryota</taxon>
        <taxon>Viridiplantae</taxon>
        <taxon>Streptophyta</taxon>
        <taxon>Embryophyta</taxon>
        <taxon>Tracheophyta</taxon>
        <taxon>Spermatophyta</taxon>
        <taxon>Magnoliopsida</taxon>
        <taxon>Liliopsida</taxon>
        <taxon>Poales</taxon>
        <taxon>Poaceae</taxon>
        <taxon>PACMAD clade</taxon>
        <taxon>Arundinoideae</taxon>
        <taxon>Arundineae</taxon>
        <taxon>Arundo</taxon>
    </lineage>
</organism>
<evidence type="ECO:0000313" key="1">
    <source>
        <dbReference type="EMBL" id="JAD31590.1"/>
    </source>
</evidence>
<dbReference type="AlphaFoldDB" id="A0A0A8Z4B5"/>
<reference evidence="1" key="2">
    <citation type="journal article" date="2015" name="Data Brief">
        <title>Shoot transcriptome of the giant reed, Arundo donax.</title>
        <authorList>
            <person name="Barrero R.A."/>
            <person name="Guerrero F.D."/>
            <person name="Moolhuijzen P."/>
            <person name="Goolsby J.A."/>
            <person name="Tidwell J."/>
            <person name="Bellgard S.E."/>
            <person name="Bellgard M.I."/>
        </authorList>
    </citation>
    <scope>NUCLEOTIDE SEQUENCE</scope>
    <source>
        <tissue evidence="1">Shoot tissue taken approximately 20 cm above the soil surface</tissue>
    </source>
</reference>